<evidence type="ECO:0000256" key="1">
    <source>
        <dbReference type="SAM" id="MobiDB-lite"/>
    </source>
</evidence>
<protein>
    <recommendedName>
        <fullName evidence="3">DUF6973 domain-containing protein</fullName>
    </recommendedName>
</protein>
<dbReference type="EMBL" id="ML120360">
    <property type="protein sequence ID" value="RPB03962.1"/>
    <property type="molecule type" value="Genomic_DNA"/>
</dbReference>
<evidence type="ECO:0000313" key="4">
    <source>
        <dbReference type="EMBL" id="RPB03962.1"/>
    </source>
</evidence>
<proteinExistence type="predicted"/>
<feature type="domain" description="DUF6973" evidence="3">
    <location>
        <begin position="50"/>
        <end position="140"/>
    </location>
</feature>
<accession>A0A3N4K442</accession>
<keyword evidence="2" id="KW-0732">Signal</keyword>
<evidence type="ECO:0000313" key="5">
    <source>
        <dbReference type="Proteomes" id="UP000276215"/>
    </source>
</evidence>
<evidence type="ECO:0000256" key="2">
    <source>
        <dbReference type="SAM" id="SignalP"/>
    </source>
</evidence>
<feature type="signal peptide" evidence="2">
    <location>
        <begin position="1"/>
        <end position="20"/>
    </location>
</feature>
<dbReference type="InterPro" id="IPR054246">
    <property type="entry name" value="DUF6973"/>
</dbReference>
<sequence length="169" mass="18639">MIFFPSICLFLLTAALSVRALPIAADSTSTLVARYTPNAAEIRYCIWPPNVNFCFRAYAHGDEAINAARNSFPANTLHNGKGDAFRHCYWCARMTIDMGKDVAKIFGDLHEEGDDNPAAERDMDLTNNATGRQYGEEAKRGGGSDGDKYARAFTKCKNEADLGHLRVIL</sequence>
<dbReference type="AlphaFoldDB" id="A0A3N4K442"/>
<name>A0A3N4K442_9PEZI</name>
<dbReference type="OrthoDB" id="9991842at2759"/>
<keyword evidence="5" id="KW-1185">Reference proteome</keyword>
<reference evidence="4 5" key="1">
    <citation type="journal article" date="2018" name="Nat. Ecol. Evol.">
        <title>Pezizomycetes genomes reveal the molecular basis of ectomycorrhizal truffle lifestyle.</title>
        <authorList>
            <person name="Murat C."/>
            <person name="Payen T."/>
            <person name="Noel B."/>
            <person name="Kuo A."/>
            <person name="Morin E."/>
            <person name="Chen J."/>
            <person name="Kohler A."/>
            <person name="Krizsan K."/>
            <person name="Balestrini R."/>
            <person name="Da Silva C."/>
            <person name="Montanini B."/>
            <person name="Hainaut M."/>
            <person name="Levati E."/>
            <person name="Barry K.W."/>
            <person name="Belfiori B."/>
            <person name="Cichocki N."/>
            <person name="Clum A."/>
            <person name="Dockter R.B."/>
            <person name="Fauchery L."/>
            <person name="Guy J."/>
            <person name="Iotti M."/>
            <person name="Le Tacon F."/>
            <person name="Lindquist E.A."/>
            <person name="Lipzen A."/>
            <person name="Malagnac F."/>
            <person name="Mello A."/>
            <person name="Molinier V."/>
            <person name="Miyauchi S."/>
            <person name="Poulain J."/>
            <person name="Riccioni C."/>
            <person name="Rubini A."/>
            <person name="Sitrit Y."/>
            <person name="Splivallo R."/>
            <person name="Traeger S."/>
            <person name="Wang M."/>
            <person name="Zifcakova L."/>
            <person name="Wipf D."/>
            <person name="Zambonelli A."/>
            <person name="Paolocci F."/>
            <person name="Nowrousian M."/>
            <person name="Ottonello S."/>
            <person name="Baldrian P."/>
            <person name="Spatafora J.W."/>
            <person name="Henrissat B."/>
            <person name="Nagy L.G."/>
            <person name="Aury J.M."/>
            <person name="Wincker P."/>
            <person name="Grigoriev I.V."/>
            <person name="Bonfante P."/>
            <person name="Martin F.M."/>
        </authorList>
    </citation>
    <scope>NUCLEOTIDE SEQUENCE [LARGE SCALE GENOMIC DNA]</scope>
    <source>
        <strain evidence="4 5">120613-1</strain>
    </source>
</reference>
<feature type="chain" id="PRO_5018073390" description="DUF6973 domain-containing protein" evidence="2">
    <location>
        <begin position="21"/>
        <end position="169"/>
    </location>
</feature>
<feature type="compositionally biased region" description="Basic and acidic residues" evidence="1">
    <location>
        <begin position="134"/>
        <end position="146"/>
    </location>
</feature>
<evidence type="ECO:0000259" key="3">
    <source>
        <dbReference type="Pfam" id="PF22322"/>
    </source>
</evidence>
<dbReference type="Proteomes" id="UP000276215">
    <property type="component" value="Unassembled WGS sequence"/>
</dbReference>
<feature type="region of interest" description="Disordered" evidence="1">
    <location>
        <begin position="113"/>
        <end position="146"/>
    </location>
</feature>
<gene>
    <name evidence="4" type="ORF">L873DRAFT_1799943</name>
</gene>
<dbReference type="Pfam" id="PF22322">
    <property type="entry name" value="DUF6973"/>
    <property type="match status" value="1"/>
</dbReference>
<organism evidence="4 5">
    <name type="scientific">Choiromyces venosus 120613-1</name>
    <dbReference type="NCBI Taxonomy" id="1336337"/>
    <lineage>
        <taxon>Eukaryota</taxon>
        <taxon>Fungi</taxon>
        <taxon>Dikarya</taxon>
        <taxon>Ascomycota</taxon>
        <taxon>Pezizomycotina</taxon>
        <taxon>Pezizomycetes</taxon>
        <taxon>Pezizales</taxon>
        <taxon>Tuberaceae</taxon>
        <taxon>Choiromyces</taxon>
    </lineage>
</organism>